<keyword evidence="3" id="KW-1185">Reference proteome</keyword>
<evidence type="ECO:0000256" key="1">
    <source>
        <dbReference type="SAM" id="Phobius"/>
    </source>
</evidence>
<dbReference type="EMBL" id="MCFH01000009">
    <property type="protein sequence ID" value="ORX55418.1"/>
    <property type="molecule type" value="Genomic_DNA"/>
</dbReference>
<comment type="caution">
    <text evidence="2">The sequence shown here is derived from an EMBL/GenBank/DDBJ whole genome shotgun (WGS) entry which is preliminary data.</text>
</comment>
<dbReference type="SUPFAM" id="SSF48097">
    <property type="entry name" value="Regulator of G-protein signaling, RGS"/>
    <property type="match status" value="1"/>
</dbReference>
<accession>A0A1Y1VG86</accession>
<feature type="transmembrane region" description="Helical" evidence="1">
    <location>
        <begin position="12"/>
        <end position="34"/>
    </location>
</feature>
<name>A0A1Y1VG86_9FUNG</name>
<gene>
    <name evidence="2" type="ORF">BCR36DRAFT_185893</name>
</gene>
<protein>
    <recommendedName>
        <fullName evidence="4">RGS domain-containing protein</fullName>
    </recommendedName>
</protein>
<evidence type="ECO:0008006" key="4">
    <source>
        <dbReference type="Google" id="ProtNLM"/>
    </source>
</evidence>
<dbReference type="InterPro" id="IPR036305">
    <property type="entry name" value="RGS_sf"/>
</dbReference>
<dbReference type="AlphaFoldDB" id="A0A1Y1VG86"/>
<dbReference type="OrthoDB" id="2157386at2759"/>
<keyword evidence="1" id="KW-0812">Transmembrane</keyword>
<reference evidence="2 3" key="1">
    <citation type="submission" date="2016-08" db="EMBL/GenBank/DDBJ databases">
        <title>Genomes of anaerobic fungi encode conserved fungal cellulosomes for biomass hydrolysis.</title>
        <authorList>
            <consortium name="DOE Joint Genome Institute"/>
            <person name="Haitjema C.H."/>
            <person name="Gilmore S.P."/>
            <person name="Henske J.K."/>
            <person name="Solomon K.V."/>
            <person name="De Groot R."/>
            <person name="Kuo A."/>
            <person name="Mondo S.J."/>
            <person name="Salamov A.A."/>
            <person name="Labutti K."/>
            <person name="Zhao Z."/>
            <person name="Chiniquy J."/>
            <person name="Barry K."/>
            <person name="Brewer H.M."/>
            <person name="Purvine S.O."/>
            <person name="Wright A.T."/>
            <person name="Boxma B."/>
            <person name="Van Alen T."/>
            <person name="Hackstein J.H."/>
            <person name="Baker S.E."/>
            <person name="Grigoriev I.V."/>
            <person name="O'Malley M.A."/>
        </authorList>
    </citation>
    <scope>NUCLEOTIDE SEQUENCE [LARGE SCALE GENOMIC DNA]</scope>
    <source>
        <strain evidence="3">finn</strain>
    </source>
</reference>
<dbReference type="Gene3D" id="1.10.167.10">
    <property type="entry name" value="Regulator of G-protein Signalling 4, domain 2"/>
    <property type="match status" value="1"/>
</dbReference>
<organism evidence="2 3">
    <name type="scientific">Piromyces finnis</name>
    <dbReference type="NCBI Taxonomy" id="1754191"/>
    <lineage>
        <taxon>Eukaryota</taxon>
        <taxon>Fungi</taxon>
        <taxon>Fungi incertae sedis</taxon>
        <taxon>Chytridiomycota</taxon>
        <taxon>Chytridiomycota incertae sedis</taxon>
        <taxon>Neocallimastigomycetes</taxon>
        <taxon>Neocallimastigales</taxon>
        <taxon>Neocallimastigaceae</taxon>
        <taxon>Piromyces</taxon>
    </lineage>
</organism>
<proteinExistence type="predicted"/>
<keyword evidence="1" id="KW-0472">Membrane</keyword>
<dbReference type="Proteomes" id="UP000193719">
    <property type="component" value="Unassembled WGS sequence"/>
</dbReference>
<feature type="transmembrane region" description="Helical" evidence="1">
    <location>
        <begin position="46"/>
        <end position="66"/>
    </location>
</feature>
<reference evidence="2 3" key="2">
    <citation type="submission" date="2016-08" db="EMBL/GenBank/DDBJ databases">
        <title>Pervasive Adenine N6-methylation of Active Genes in Fungi.</title>
        <authorList>
            <consortium name="DOE Joint Genome Institute"/>
            <person name="Mondo S.J."/>
            <person name="Dannebaum R.O."/>
            <person name="Kuo R.C."/>
            <person name="Labutti K."/>
            <person name="Haridas S."/>
            <person name="Kuo A."/>
            <person name="Salamov A."/>
            <person name="Ahrendt S.R."/>
            <person name="Lipzen A."/>
            <person name="Sullivan W."/>
            <person name="Andreopoulos W.B."/>
            <person name="Clum A."/>
            <person name="Lindquist E."/>
            <person name="Daum C."/>
            <person name="Ramamoorthy G.K."/>
            <person name="Gryganskyi A."/>
            <person name="Culley D."/>
            <person name="Magnuson J.K."/>
            <person name="James T.Y."/>
            <person name="O'Malley M.A."/>
            <person name="Stajich J.E."/>
            <person name="Spatafora J.W."/>
            <person name="Visel A."/>
            <person name="Grigoriev I.V."/>
        </authorList>
    </citation>
    <scope>NUCLEOTIDE SEQUENCE [LARGE SCALE GENOMIC DNA]</scope>
    <source>
        <strain evidence="3">finn</strain>
    </source>
</reference>
<sequence length="369" mass="43351">MYVLYMYRIEYIPQLFLIFFFFLIFLPFSVIELYKLNDSINMKNSLMFTTIFMFISLFGYFLISLIPSYNCSKFVKYWPSDAFVLLLCISYHYTQITKPLISIIHLKRQAKKLVVSKQGLIKTLQDRILFTEFAEECKKGRCVENILFCVEYKKFKALINNKSHKSSIILNDIDEVPKSPSETEYSKFTCTSSIQDVVEKKKDSIDECRINIDDSKTNNKRRFSENFINKQRSRSEERIPSITSIVDKKKMLSSHLKWSSVNLKHGPSVDDIINRINYIYEKFIKSFSDYELNLTSKVVKKITNTINDLNTMVKDHETISFASLSEMNFDIIFDEAYDEVLDSLYLNVYMQYVVKKQSKPDKKTTANSS</sequence>
<evidence type="ECO:0000313" key="3">
    <source>
        <dbReference type="Proteomes" id="UP000193719"/>
    </source>
</evidence>
<evidence type="ECO:0000313" key="2">
    <source>
        <dbReference type="EMBL" id="ORX55418.1"/>
    </source>
</evidence>
<keyword evidence="1" id="KW-1133">Transmembrane helix</keyword>
<dbReference type="InterPro" id="IPR044926">
    <property type="entry name" value="RGS_subdomain_2"/>
</dbReference>